<organism evidence="1">
    <name type="scientific">Myoviridae sp. ct4yW2</name>
    <dbReference type="NCBI Taxonomy" id="2827286"/>
    <lineage>
        <taxon>Viruses</taxon>
        <taxon>Duplodnaviria</taxon>
        <taxon>Heunggongvirae</taxon>
        <taxon>Uroviricota</taxon>
        <taxon>Caudoviricetes</taxon>
    </lineage>
</organism>
<proteinExistence type="predicted"/>
<accession>A0A8S5RA69</accession>
<sequence>MTCRRPEVSRGRGIRLSAEILFQTCNSIDNG</sequence>
<name>A0A8S5RA69_9CAUD</name>
<protein>
    <submittedName>
        <fullName evidence="1">Uncharacterized protein</fullName>
    </submittedName>
</protein>
<evidence type="ECO:0000313" key="1">
    <source>
        <dbReference type="EMBL" id="DAE28050.1"/>
    </source>
</evidence>
<dbReference type="EMBL" id="BK015849">
    <property type="protein sequence ID" value="DAE28050.1"/>
    <property type="molecule type" value="Genomic_DNA"/>
</dbReference>
<reference evidence="1" key="1">
    <citation type="journal article" date="2021" name="Proc. Natl. Acad. Sci. U.S.A.">
        <title>A Catalog of Tens of Thousands of Viruses from Human Metagenomes Reveals Hidden Associations with Chronic Diseases.</title>
        <authorList>
            <person name="Tisza M.J."/>
            <person name="Buck C.B."/>
        </authorList>
    </citation>
    <scope>NUCLEOTIDE SEQUENCE</scope>
    <source>
        <strain evidence="1">Ct4yW2</strain>
    </source>
</reference>